<evidence type="ECO:0000259" key="4">
    <source>
        <dbReference type="Pfam" id="PF26366"/>
    </source>
</evidence>
<sequence length="781" mass="80942">MRFILAAVAFVASVAMLITGAVQYSQASNVSEVSAIGSTESTAPITLIGSETLASRAGTQSIVIQADGPINVAVGRTEDVTAWVGDALHNTVTIDETADTRNQQTLALVFTESGTEPTVPSVLGQDLWFEEHSGDGTLSLDLVVSPGYSMIIAADGTDPAPSDIQISWPFGGYAPLVGPLLTAGAILLLVALALLAWALMHRRSTKREAALAAKRAAASDKAVAAGDVAMTEAEWSPVPWVDAADDAGAPDDTTKRRRKAHLAVPDAESGTPPVDETDAAAPSTEGDSTPAGETAAEVTEPGETTEAGEVTEATEAAEAIESPVATTQPGEPEASPFAPPAVASPTETEPEPAAATATEPEPEPEPVTETKPEPEPVTETEPEPEPVAELEPEPVAEPADASSPSEDTKWRRPRGRNRSSAPKRQFFLAPVMAVAALTLAGCAPQYWPAEWTNADIAPTGTPTSTVEAALIEEGAMPPTLNEAQLADVVADAANLAAEADDAMDASILERRFTGDALQYRTALYEAQKIDGELAGPIPFPAGEIVYAIPEATDAWPRVVFAVVSPGEGADASVSPAAIMLVQEDARSNFKIASLTELAAGISLPEAAPVSVGAPSIANLEGPLVMDPAEIAPAYADIISKGDKSEFASKFDATNDTLRAQVNDAYRKGLSDELDPEVVTISFAYAASKTAPIGITSIDGGAIVAVSITETETLKAANDRARITVTGRTAVLSGVETSATGFDRTYTDQLLFYVPSAETGGPIQFLGVSQAMTDAKELPEES</sequence>
<feature type="compositionally biased region" description="Low complexity" evidence="1">
    <location>
        <begin position="396"/>
        <end position="405"/>
    </location>
</feature>
<evidence type="ECO:0000256" key="2">
    <source>
        <dbReference type="SAM" id="Phobius"/>
    </source>
</evidence>
<keyword evidence="6" id="KW-1185">Reference proteome</keyword>
<dbReference type="Proteomes" id="UP001170379">
    <property type="component" value="Unassembled WGS sequence"/>
</dbReference>
<keyword evidence="2" id="KW-0812">Transmembrane</keyword>
<keyword evidence="2" id="KW-0472">Membrane</keyword>
<feature type="compositionally biased region" description="Acidic residues" evidence="1">
    <location>
        <begin position="376"/>
        <end position="394"/>
    </location>
</feature>
<evidence type="ECO:0000256" key="3">
    <source>
        <dbReference type="SAM" id="SignalP"/>
    </source>
</evidence>
<organism evidence="5 6">
    <name type="scientific">Gulosibacter molinativorax</name>
    <dbReference type="NCBI Taxonomy" id="256821"/>
    <lineage>
        <taxon>Bacteria</taxon>
        <taxon>Bacillati</taxon>
        <taxon>Actinomycetota</taxon>
        <taxon>Actinomycetes</taxon>
        <taxon>Micrococcales</taxon>
        <taxon>Microbacteriaceae</taxon>
        <taxon>Gulosibacter</taxon>
    </lineage>
</organism>
<accession>A0ABT7CBV5</accession>
<feature type="compositionally biased region" description="Low complexity" evidence="1">
    <location>
        <begin position="329"/>
        <end position="359"/>
    </location>
</feature>
<comment type="caution">
    <text evidence="5">The sequence shown here is derived from an EMBL/GenBank/DDBJ whole genome shotgun (WGS) entry which is preliminary data.</text>
</comment>
<reference evidence="5" key="1">
    <citation type="submission" date="2018-03" db="EMBL/GenBank/DDBJ databases">
        <authorList>
            <person name="Nunes O.C."/>
            <person name="Lopes A.R."/>
            <person name="Froufe H."/>
            <person name="Munoz-Merida A."/>
            <person name="Barroso C."/>
            <person name="Egas C."/>
        </authorList>
    </citation>
    <scope>NUCLEOTIDE SEQUENCE</scope>
    <source>
        <strain evidence="5">ON4</strain>
    </source>
</reference>
<proteinExistence type="predicted"/>
<feature type="transmembrane region" description="Helical" evidence="2">
    <location>
        <begin position="176"/>
        <end position="199"/>
    </location>
</feature>
<dbReference type="Pfam" id="PF26366">
    <property type="entry name" value="DUF8094"/>
    <property type="match status" value="1"/>
</dbReference>
<reference evidence="5" key="2">
    <citation type="journal article" date="2022" name="Sci. Rep.">
        <title>In silico prediction of the enzymes involved in the degradation of the herbicide molinate by Gulosibacter molinativorax ON4T.</title>
        <authorList>
            <person name="Lopes A.R."/>
            <person name="Bunin E."/>
            <person name="Viana A.T."/>
            <person name="Froufe H."/>
            <person name="Munoz-Merida A."/>
            <person name="Pinho D."/>
            <person name="Figueiredo J."/>
            <person name="Barroso C."/>
            <person name="Vaz-Moreira I."/>
            <person name="Bellanger X."/>
            <person name="Egas C."/>
            <person name="Nunes O.C."/>
        </authorList>
    </citation>
    <scope>NUCLEOTIDE SEQUENCE</scope>
    <source>
        <strain evidence="5">ON4</strain>
    </source>
</reference>
<gene>
    <name evidence="5" type="ORF">C7K25_15005</name>
</gene>
<dbReference type="RefSeq" id="WP_026937767.1">
    <property type="nucleotide sequence ID" value="NZ_CP028426.1"/>
</dbReference>
<feature type="region of interest" description="Disordered" evidence="1">
    <location>
        <begin position="239"/>
        <end position="309"/>
    </location>
</feature>
<evidence type="ECO:0000256" key="1">
    <source>
        <dbReference type="SAM" id="MobiDB-lite"/>
    </source>
</evidence>
<feature type="region of interest" description="Disordered" evidence="1">
    <location>
        <begin position="323"/>
        <end position="421"/>
    </location>
</feature>
<feature type="domain" description="DUF8094" evidence="4">
    <location>
        <begin position="478"/>
        <end position="775"/>
    </location>
</feature>
<dbReference type="InterPro" id="IPR058407">
    <property type="entry name" value="DUF8094"/>
</dbReference>
<name>A0ABT7CBV5_9MICO</name>
<protein>
    <recommendedName>
        <fullName evidence="4">DUF8094 domain-containing protein</fullName>
    </recommendedName>
</protein>
<feature type="transmembrane region" description="Helical" evidence="2">
    <location>
        <begin position="426"/>
        <end position="447"/>
    </location>
</feature>
<keyword evidence="2" id="KW-1133">Transmembrane helix</keyword>
<dbReference type="EMBL" id="PXVD01000035">
    <property type="protein sequence ID" value="MDJ1372647.1"/>
    <property type="molecule type" value="Genomic_DNA"/>
</dbReference>
<feature type="compositionally biased region" description="Low complexity" evidence="1">
    <location>
        <begin position="289"/>
        <end position="309"/>
    </location>
</feature>
<keyword evidence="3" id="KW-0732">Signal</keyword>
<evidence type="ECO:0000313" key="6">
    <source>
        <dbReference type="Proteomes" id="UP001170379"/>
    </source>
</evidence>
<feature type="chain" id="PRO_5045841196" description="DUF8094 domain-containing protein" evidence="3">
    <location>
        <begin position="28"/>
        <end position="781"/>
    </location>
</feature>
<evidence type="ECO:0000313" key="5">
    <source>
        <dbReference type="EMBL" id="MDJ1372647.1"/>
    </source>
</evidence>
<feature type="signal peptide" evidence="3">
    <location>
        <begin position="1"/>
        <end position="27"/>
    </location>
</feature>